<keyword evidence="3 4" id="KW-0175">Coiled coil</keyword>
<dbReference type="PANTHER" id="PTHR23311">
    <property type="entry name" value="HEAT SHOCK REGULATED 2"/>
    <property type="match status" value="1"/>
</dbReference>
<dbReference type="Proteomes" id="UP001208570">
    <property type="component" value="Unassembled WGS sequence"/>
</dbReference>
<feature type="region of interest" description="Disordered" evidence="5">
    <location>
        <begin position="117"/>
        <end position="158"/>
    </location>
</feature>
<proteinExistence type="predicted"/>
<evidence type="ECO:0000256" key="1">
    <source>
        <dbReference type="ARBA" id="ARBA00022614"/>
    </source>
</evidence>
<dbReference type="EMBL" id="JAODUP010000531">
    <property type="protein sequence ID" value="KAK2147885.1"/>
    <property type="molecule type" value="Genomic_DNA"/>
</dbReference>
<feature type="region of interest" description="Disordered" evidence="5">
    <location>
        <begin position="262"/>
        <end position="285"/>
    </location>
</feature>
<dbReference type="InterPro" id="IPR055320">
    <property type="entry name" value="CEP72-like"/>
</dbReference>
<evidence type="ECO:0000256" key="2">
    <source>
        <dbReference type="ARBA" id="ARBA00022737"/>
    </source>
</evidence>
<comment type="caution">
    <text evidence="6">The sequence shown here is derived from an EMBL/GenBank/DDBJ whole genome shotgun (WGS) entry which is preliminary data.</text>
</comment>
<evidence type="ECO:0000256" key="3">
    <source>
        <dbReference type="ARBA" id="ARBA00023054"/>
    </source>
</evidence>
<feature type="coiled-coil region" evidence="4">
    <location>
        <begin position="327"/>
        <end position="414"/>
    </location>
</feature>
<feature type="compositionally biased region" description="Polar residues" evidence="5">
    <location>
        <begin position="121"/>
        <end position="146"/>
    </location>
</feature>
<organism evidence="6 7">
    <name type="scientific">Paralvinella palmiformis</name>
    <dbReference type="NCBI Taxonomy" id="53620"/>
    <lineage>
        <taxon>Eukaryota</taxon>
        <taxon>Metazoa</taxon>
        <taxon>Spiralia</taxon>
        <taxon>Lophotrochozoa</taxon>
        <taxon>Annelida</taxon>
        <taxon>Polychaeta</taxon>
        <taxon>Sedentaria</taxon>
        <taxon>Canalipalpata</taxon>
        <taxon>Terebellida</taxon>
        <taxon>Terebelliformia</taxon>
        <taxon>Alvinellidae</taxon>
        <taxon>Paralvinella</taxon>
    </lineage>
</organism>
<dbReference type="PANTHER" id="PTHR23311:SF5">
    <property type="entry name" value="CENTROSOMAL PROTEIN OF 72 KDA"/>
    <property type="match status" value="1"/>
</dbReference>
<keyword evidence="7" id="KW-1185">Reference proteome</keyword>
<evidence type="ECO:0000313" key="6">
    <source>
        <dbReference type="EMBL" id="KAK2147885.1"/>
    </source>
</evidence>
<protein>
    <submittedName>
        <fullName evidence="6">Uncharacterized protein</fullName>
    </submittedName>
</protein>
<evidence type="ECO:0000313" key="7">
    <source>
        <dbReference type="Proteomes" id="UP001208570"/>
    </source>
</evidence>
<dbReference type="AlphaFoldDB" id="A0AAD9J8K0"/>
<evidence type="ECO:0000256" key="5">
    <source>
        <dbReference type="SAM" id="MobiDB-lite"/>
    </source>
</evidence>
<accession>A0AAD9J8K0</accession>
<gene>
    <name evidence="6" type="ORF">LSH36_531g01063</name>
</gene>
<reference evidence="6" key="1">
    <citation type="journal article" date="2023" name="Mol. Biol. Evol.">
        <title>Third-Generation Sequencing Reveals the Adaptive Role of the Epigenome in Three Deep-Sea Polychaetes.</title>
        <authorList>
            <person name="Perez M."/>
            <person name="Aroh O."/>
            <person name="Sun Y."/>
            <person name="Lan Y."/>
            <person name="Juniper S.K."/>
            <person name="Young C.R."/>
            <person name="Angers B."/>
            <person name="Qian P.Y."/>
        </authorList>
    </citation>
    <scope>NUCLEOTIDE SEQUENCE</scope>
    <source>
        <strain evidence="6">P08H-3</strain>
    </source>
</reference>
<name>A0AAD9J8K0_9ANNE</name>
<evidence type="ECO:0000256" key="4">
    <source>
        <dbReference type="SAM" id="Coils"/>
    </source>
</evidence>
<keyword evidence="2" id="KW-0677">Repeat</keyword>
<keyword evidence="1" id="KW-0433">Leucine-rich repeat</keyword>
<sequence length="449" mass="50656">MCENIEDRFKYFKPRRFNRFIKDVPLTCHDRAVRDSERKAALMHFTTDQATVDQDDAVLLDYAGKTTAELLAPRKITGSANTKPHMEEYPPQVARQMDRAHVEGTHQMGLVAPISLPFPQIDSSSQDVHPSRATGDSVSGQQTANKTADGRSPTEPGSILLPQVAEDLQKNPSANTDDENLNYQDEVEAYTSYKAQGHFTPHPDLATNEVHLRASLGNEDQRHTSHGDEKVTSHYESPVISASAELYPAQNKQIERPPSQVEFTPPGDSEVGVECQSSDEPPSGPFGRFLTQISTLADKYWNDLLMTIYQEHTSGVQTPYNVPNVAAEELARLKQKLQETQEENRRLRERSLAMMEGTIERDNERLRNELISLNIRLKQASQMQELAAMLQESHKSLVQTNDHLLRELEETRQRHAAEVKQLHWSYDQLKKHVSLSSQYGQGKTHNGAT</sequence>